<organism evidence="3 4">
    <name type="scientific">Mesorhizobium newzealandense</name>
    <dbReference type="NCBI Taxonomy" id="1300302"/>
    <lineage>
        <taxon>Bacteria</taxon>
        <taxon>Pseudomonadati</taxon>
        <taxon>Pseudomonadota</taxon>
        <taxon>Alphaproteobacteria</taxon>
        <taxon>Hyphomicrobiales</taxon>
        <taxon>Phyllobacteriaceae</taxon>
        <taxon>Mesorhizobium</taxon>
    </lineage>
</organism>
<reference evidence="4" key="1">
    <citation type="journal article" date="2019" name="Int. J. Syst. Evol. Microbiol.">
        <title>The Global Catalogue of Microorganisms (GCM) 10K type strain sequencing project: providing services to taxonomists for standard genome sequencing and annotation.</title>
        <authorList>
            <consortium name="The Broad Institute Genomics Platform"/>
            <consortium name="The Broad Institute Genome Sequencing Center for Infectious Disease"/>
            <person name="Wu L."/>
            <person name="Ma J."/>
        </authorList>
    </citation>
    <scope>NUCLEOTIDE SEQUENCE [LARGE SCALE GENOMIC DNA]</scope>
    <source>
        <strain evidence="4">CGMCC 1.16225</strain>
    </source>
</reference>
<dbReference type="InterPro" id="IPR012480">
    <property type="entry name" value="Hepar_II_III_C"/>
</dbReference>
<protein>
    <submittedName>
        <fullName evidence="3">Heparinase II/III family protein</fullName>
    </submittedName>
</protein>
<keyword evidence="4" id="KW-1185">Reference proteome</keyword>
<comment type="caution">
    <text evidence="3">The sequence shown here is derived from an EMBL/GenBank/DDBJ whole genome shotgun (WGS) entry which is preliminary data.</text>
</comment>
<sequence>MMFLGPGGVNRIRQRLQHDEWASQAADHLLAEANQMLDLLPVHHTLDERKVLLDVARQLAKRVQTLGVAWFVTGDARYRTRLADELVAAAMFPDWNRTHFIDTAEIMAAVGMGRDWIVSFLGTDQRSAIDAALMEFGLVPARESFLLPSAWVRTADNWTIVCSAGSIIAALALRRSQPVLSQQVIDMAVATLSRGLDTYSPDGGYNEGPTYWTYATDYAALAVAALEEAKTLGFHSPDPFASTWRFGKAMTAPSGMFFDYGDNVANPDRCHALGWLANRVRDPEAAAWQQEAPGPPRPFDLVWRADPPAKPTTRRQSAESFIEAGVTVIRSGDLYVALKGGANNINHAHLDLGSFILEVDGRRFVSDLGRDDYTLPGYFSPNARFGYFRTTTAAHNTLVFEDNNQAVAAHAIFLGSCSGIEDFSAAYRIEDPDAPCHFVRAVAVLPGRGVAIADRILPRGDTPVAADWRINTLAQVELNGPSATLTLGNKSVVLRVTGLKGADLAAARVATQPREGDNDAFTRVLCRFRVGGEPAQLNALFAAKPSDENEVAHVGRRLQEWLALLNP</sequence>
<feature type="domain" description="Heparinase II/III-like C-terminal" evidence="2">
    <location>
        <begin position="315"/>
        <end position="490"/>
    </location>
</feature>
<dbReference type="RefSeq" id="WP_379105423.1">
    <property type="nucleotide sequence ID" value="NZ_JBHUGZ010000029.1"/>
</dbReference>
<accession>A0ABW4ULZ7</accession>
<dbReference type="PANTHER" id="PTHR38045:SF1">
    <property type="entry name" value="HEPARINASE II_III-LIKE PROTEIN"/>
    <property type="match status" value="1"/>
</dbReference>
<dbReference type="Pfam" id="PF07940">
    <property type="entry name" value="Hepar_II_III_C"/>
    <property type="match status" value="1"/>
</dbReference>
<dbReference type="SUPFAM" id="SSF48230">
    <property type="entry name" value="Chondroitin AC/alginate lyase"/>
    <property type="match status" value="1"/>
</dbReference>
<evidence type="ECO:0000256" key="1">
    <source>
        <dbReference type="ARBA" id="ARBA00004196"/>
    </source>
</evidence>
<evidence type="ECO:0000313" key="3">
    <source>
        <dbReference type="EMBL" id="MFD1987420.1"/>
    </source>
</evidence>
<name>A0ABW4ULZ7_9HYPH</name>
<gene>
    <name evidence="3" type="ORF">ACFSOZ_33915</name>
</gene>
<dbReference type="Gene3D" id="1.50.10.100">
    <property type="entry name" value="Chondroitin AC/alginate lyase"/>
    <property type="match status" value="1"/>
</dbReference>
<dbReference type="PANTHER" id="PTHR38045">
    <property type="entry name" value="CHROMOSOME 1, WHOLE GENOME SHOTGUN SEQUENCE"/>
    <property type="match status" value="1"/>
</dbReference>
<dbReference type="Proteomes" id="UP001597405">
    <property type="component" value="Unassembled WGS sequence"/>
</dbReference>
<dbReference type="EMBL" id="JBHUGZ010000029">
    <property type="protein sequence ID" value="MFD1987420.1"/>
    <property type="molecule type" value="Genomic_DNA"/>
</dbReference>
<dbReference type="InterPro" id="IPR008929">
    <property type="entry name" value="Chondroitin_lyas"/>
</dbReference>
<comment type="subcellular location">
    <subcellularLocation>
        <location evidence="1">Cell envelope</location>
    </subcellularLocation>
</comment>
<proteinExistence type="predicted"/>
<evidence type="ECO:0000313" key="4">
    <source>
        <dbReference type="Proteomes" id="UP001597405"/>
    </source>
</evidence>
<dbReference type="Gene3D" id="2.70.98.70">
    <property type="match status" value="1"/>
</dbReference>
<evidence type="ECO:0000259" key="2">
    <source>
        <dbReference type="Pfam" id="PF07940"/>
    </source>
</evidence>